<dbReference type="RefSeq" id="WP_387882910.1">
    <property type="nucleotide sequence ID" value="NZ_JBIAWJ010000001.1"/>
</dbReference>
<reference evidence="4 5" key="1">
    <citation type="submission" date="2024-10" db="EMBL/GenBank/DDBJ databases">
        <title>The Natural Products Discovery Center: Release of the First 8490 Sequenced Strains for Exploring Actinobacteria Biosynthetic Diversity.</title>
        <authorList>
            <person name="Kalkreuter E."/>
            <person name="Kautsar S.A."/>
            <person name="Yang D."/>
            <person name="Bader C.D."/>
            <person name="Teijaro C.N."/>
            <person name="Fluegel L."/>
            <person name="Davis C.M."/>
            <person name="Simpson J.R."/>
            <person name="Lauterbach L."/>
            <person name="Steele A.D."/>
            <person name="Gui C."/>
            <person name="Meng S."/>
            <person name="Li G."/>
            <person name="Viehrig K."/>
            <person name="Ye F."/>
            <person name="Su P."/>
            <person name="Kiefer A.F."/>
            <person name="Nichols A."/>
            <person name="Cepeda A.J."/>
            <person name="Yan W."/>
            <person name="Fan B."/>
            <person name="Jiang Y."/>
            <person name="Adhikari A."/>
            <person name="Zheng C.-J."/>
            <person name="Schuster L."/>
            <person name="Cowan T.M."/>
            <person name="Smanski M.J."/>
            <person name="Chevrette M.G."/>
            <person name="De Carvalho L.P.S."/>
            <person name="Shen B."/>
        </authorList>
    </citation>
    <scope>NUCLEOTIDE SEQUENCE [LARGE SCALE GENOMIC DNA]</scope>
    <source>
        <strain evidence="4 5">NPDC001390</strain>
    </source>
</reference>
<evidence type="ECO:0000313" key="4">
    <source>
        <dbReference type="EMBL" id="MFF4520319.1"/>
    </source>
</evidence>
<feature type="transmembrane region" description="Helical" evidence="2">
    <location>
        <begin position="556"/>
        <end position="573"/>
    </location>
</feature>
<organism evidence="4 5">
    <name type="scientific">Streptomyces bluensis</name>
    <dbReference type="NCBI Taxonomy" id="33897"/>
    <lineage>
        <taxon>Bacteria</taxon>
        <taxon>Bacillati</taxon>
        <taxon>Actinomycetota</taxon>
        <taxon>Actinomycetes</taxon>
        <taxon>Kitasatosporales</taxon>
        <taxon>Streptomycetaceae</taxon>
        <taxon>Streptomyces</taxon>
    </lineage>
</organism>
<feature type="region of interest" description="Disordered" evidence="1">
    <location>
        <begin position="1"/>
        <end position="45"/>
    </location>
</feature>
<feature type="transmembrane region" description="Helical" evidence="2">
    <location>
        <begin position="679"/>
        <end position="703"/>
    </location>
</feature>
<sequence>MADVSDDGETPEPDGRDGEHREDGEGGESSEQHCGHNEMSGGTVHGSMVQADRIGTLIINNPAAQPPGTEQAPHDDPDEVAEAAEKLAAEVHKRWEREERRRRLKDPKLLPVRWTTADRIPEGHRDKIPMDHWELIHGRPLQRSSRLDLDGELTHIARVYRKIPTRRLVVAGEAGSGKTSLGLRLVLDLLDTRTPGEPVPEIFSLGSWDPEADTLEAWLGNRLSRDTSGMDAVTADGRTIAAALVDRELILPVLDGFDEIAEGLQAKALGQLSETTMPLVLTSRTATYADVARGTRALKRAAAIVLTALSPEESKEYLILGSATAVEPEWQHVLAELHDRPDATAGRNLREVLGTPLMVSLVRDVYGERASTGDGRHDDPRRTPLDLLDTRRFGTRTAIEEHLLSSFVPSAYRRNPRAPDSAPPRNWTPQRAQRWLGYLADHLNRGGGPDLEWWKLGTSMSLTARTAVISLLAGLSFGLTTAIGNIPVDLIATSHGLGFAIRRGLVVGLLHGLVFGLALGFVYRRAAGTEMLKPRPVRIRLFGGGRDPGERFLHKAVLGTLVGAGIALAFVLADRLLLPPLGLDDGLGGGLVAAAQFPLTIGLSAGIALALTAWAETPIDVKESVSCADLLRQNRANVVSHLLVWALVLGLVAGLGATFTETPLRSLQLGLVFGIEGAFGAGFGYGFCLTAWGQWVALARVWLPLTGRLPWRLVAFLDDACKRDVLRRTGAVYQFRHARLQKHLAGVYGARRTGAAPRR</sequence>
<evidence type="ECO:0000256" key="1">
    <source>
        <dbReference type="SAM" id="MobiDB-lite"/>
    </source>
</evidence>
<keyword evidence="5" id="KW-1185">Reference proteome</keyword>
<accession>A0ABW6UA52</accession>
<feature type="transmembrane region" description="Helical" evidence="2">
    <location>
        <begin position="636"/>
        <end position="659"/>
    </location>
</feature>
<dbReference type="InterPro" id="IPR027417">
    <property type="entry name" value="P-loop_NTPase"/>
</dbReference>
<keyword evidence="2" id="KW-0812">Transmembrane</keyword>
<feature type="domain" description="NACHT" evidence="3">
    <location>
        <begin position="166"/>
        <end position="318"/>
    </location>
</feature>
<dbReference type="Proteomes" id="UP001602058">
    <property type="component" value="Unassembled WGS sequence"/>
</dbReference>
<dbReference type="Pfam" id="PF05729">
    <property type="entry name" value="NACHT"/>
    <property type="match status" value="1"/>
</dbReference>
<feature type="transmembrane region" description="Helical" evidence="2">
    <location>
        <begin position="593"/>
        <end position="615"/>
    </location>
</feature>
<protein>
    <submittedName>
        <fullName evidence="4">NACHT domain-containing protein</fullName>
    </submittedName>
</protein>
<dbReference type="Gene3D" id="3.40.50.300">
    <property type="entry name" value="P-loop containing nucleotide triphosphate hydrolases"/>
    <property type="match status" value="1"/>
</dbReference>
<dbReference type="EMBL" id="JBIAWJ010000001">
    <property type="protein sequence ID" value="MFF4520319.1"/>
    <property type="molecule type" value="Genomic_DNA"/>
</dbReference>
<keyword evidence="2" id="KW-0472">Membrane</keyword>
<feature type="compositionally biased region" description="Acidic residues" evidence="1">
    <location>
        <begin position="1"/>
        <end position="12"/>
    </location>
</feature>
<gene>
    <name evidence="4" type="ORF">ACFY1D_02410</name>
</gene>
<evidence type="ECO:0000259" key="3">
    <source>
        <dbReference type="Pfam" id="PF05729"/>
    </source>
</evidence>
<feature type="transmembrane region" description="Helical" evidence="2">
    <location>
        <begin position="504"/>
        <end position="523"/>
    </location>
</feature>
<feature type="compositionally biased region" description="Basic and acidic residues" evidence="1">
    <location>
        <begin position="13"/>
        <end position="36"/>
    </location>
</feature>
<comment type="caution">
    <text evidence="4">The sequence shown here is derived from an EMBL/GenBank/DDBJ whole genome shotgun (WGS) entry which is preliminary data.</text>
</comment>
<evidence type="ECO:0000313" key="5">
    <source>
        <dbReference type="Proteomes" id="UP001602058"/>
    </source>
</evidence>
<name>A0ABW6UA52_9ACTN</name>
<evidence type="ECO:0000256" key="2">
    <source>
        <dbReference type="SAM" id="Phobius"/>
    </source>
</evidence>
<keyword evidence="2" id="KW-1133">Transmembrane helix</keyword>
<dbReference type="InterPro" id="IPR007111">
    <property type="entry name" value="NACHT_NTPase"/>
</dbReference>
<proteinExistence type="predicted"/>